<name>A0A4U1HWV2_9BURK</name>
<evidence type="ECO:0000313" key="2">
    <source>
        <dbReference type="Proteomes" id="UP000305539"/>
    </source>
</evidence>
<sequence>MTKPKGPSRQPRGVLSPKPVYVRLMPEERRALEYLSCQEKRSMSQITRAVFLEGIERYKAKLRRSATQPHSTNVAGH</sequence>
<evidence type="ECO:0008006" key="3">
    <source>
        <dbReference type="Google" id="ProtNLM"/>
    </source>
</evidence>
<reference evidence="1 2" key="1">
    <citation type="submission" date="2019-04" db="EMBL/GenBank/DDBJ databases">
        <title>Trinickia sp. 7GSK02, isolated from subtropical forest soil.</title>
        <authorList>
            <person name="Gao Z.-H."/>
            <person name="Qiu L.-H."/>
        </authorList>
    </citation>
    <scope>NUCLEOTIDE SEQUENCE [LARGE SCALE GENOMIC DNA]</scope>
    <source>
        <strain evidence="1 2">7GSK02</strain>
    </source>
</reference>
<dbReference type="OrthoDB" id="9031199at2"/>
<organism evidence="1 2">
    <name type="scientific">Trinickia terrae</name>
    <dbReference type="NCBI Taxonomy" id="2571161"/>
    <lineage>
        <taxon>Bacteria</taxon>
        <taxon>Pseudomonadati</taxon>
        <taxon>Pseudomonadota</taxon>
        <taxon>Betaproteobacteria</taxon>
        <taxon>Burkholderiales</taxon>
        <taxon>Burkholderiaceae</taxon>
        <taxon>Trinickia</taxon>
    </lineage>
</organism>
<comment type="caution">
    <text evidence="1">The sequence shown here is derived from an EMBL/GenBank/DDBJ whole genome shotgun (WGS) entry which is preliminary data.</text>
</comment>
<dbReference type="Proteomes" id="UP000305539">
    <property type="component" value="Unassembled WGS sequence"/>
</dbReference>
<proteinExistence type="predicted"/>
<dbReference type="AlphaFoldDB" id="A0A4U1HWV2"/>
<keyword evidence="2" id="KW-1185">Reference proteome</keyword>
<accession>A0A4U1HWV2</accession>
<gene>
    <name evidence="1" type="ORF">FAZ69_23440</name>
</gene>
<protein>
    <recommendedName>
        <fullName evidence="3">CopG family transcriptional regulator</fullName>
    </recommendedName>
</protein>
<dbReference type="EMBL" id="SWJE01000014">
    <property type="protein sequence ID" value="TKC83446.1"/>
    <property type="molecule type" value="Genomic_DNA"/>
</dbReference>
<evidence type="ECO:0000313" key="1">
    <source>
        <dbReference type="EMBL" id="TKC83446.1"/>
    </source>
</evidence>